<comment type="caution">
    <text evidence="1">The sequence shown here is derived from an EMBL/GenBank/DDBJ whole genome shotgun (WGS) entry which is preliminary data.</text>
</comment>
<gene>
    <name evidence="1" type="ORF">KDW_06820</name>
</gene>
<reference evidence="1 2" key="1">
    <citation type="submission" date="2019-10" db="EMBL/GenBank/DDBJ databases">
        <title>Dictyobacter vulcani sp. nov., within the class Ktedonobacteria, isolated from soil of volcanic Mt. Zao.</title>
        <authorList>
            <person name="Zheng Y."/>
            <person name="Wang C.M."/>
            <person name="Sakai Y."/>
            <person name="Abe K."/>
            <person name="Yokota A."/>
            <person name="Yabe S."/>
        </authorList>
    </citation>
    <scope>NUCLEOTIDE SEQUENCE [LARGE SCALE GENOMIC DNA]</scope>
    <source>
        <strain evidence="1 2">W12</strain>
    </source>
</reference>
<keyword evidence="2" id="KW-1185">Reference proteome</keyword>
<evidence type="ECO:0000313" key="1">
    <source>
        <dbReference type="EMBL" id="GER86520.1"/>
    </source>
</evidence>
<accession>A0A5J4KJJ7</accession>
<name>A0A5J4KJJ7_9CHLR</name>
<evidence type="ECO:0008006" key="3">
    <source>
        <dbReference type="Google" id="ProtNLM"/>
    </source>
</evidence>
<dbReference type="AlphaFoldDB" id="A0A5J4KJJ7"/>
<dbReference type="RefSeq" id="WP_371876232.1">
    <property type="nucleotide sequence ID" value="NZ_BKZW01000001.1"/>
</dbReference>
<evidence type="ECO:0000313" key="2">
    <source>
        <dbReference type="Proteomes" id="UP000326912"/>
    </source>
</evidence>
<dbReference type="Pfam" id="PF22945">
    <property type="entry name" value="LEM-3_GIY-YIG"/>
    <property type="match status" value="1"/>
</dbReference>
<protein>
    <recommendedName>
        <fullName evidence="3">GIY-YIG domain-containing protein</fullName>
    </recommendedName>
</protein>
<dbReference type="Proteomes" id="UP000326912">
    <property type="component" value="Unassembled WGS sequence"/>
</dbReference>
<organism evidence="1 2">
    <name type="scientific">Dictyobacter vulcani</name>
    <dbReference type="NCBI Taxonomy" id="2607529"/>
    <lineage>
        <taxon>Bacteria</taxon>
        <taxon>Bacillati</taxon>
        <taxon>Chloroflexota</taxon>
        <taxon>Ktedonobacteria</taxon>
        <taxon>Ktedonobacterales</taxon>
        <taxon>Dictyobacteraceae</taxon>
        <taxon>Dictyobacter</taxon>
    </lineage>
</organism>
<sequence length="69" mass="8028">MTYFSKYYVYTLAYPDGHIFYVGKGQGDRIHQHEKEAQRYRYSYTAHPTGITSDKIHAILQIWASGALL</sequence>
<dbReference type="EMBL" id="BKZW01000001">
    <property type="protein sequence ID" value="GER86520.1"/>
    <property type="molecule type" value="Genomic_DNA"/>
</dbReference>
<proteinExistence type="predicted"/>